<organism evidence="1 2">
    <name type="scientific">Suillus subaureus</name>
    <dbReference type="NCBI Taxonomy" id="48587"/>
    <lineage>
        <taxon>Eukaryota</taxon>
        <taxon>Fungi</taxon>
        <taxon>Dikarya</taxon>
        <taxon>Basidiomycota</taxon>
        <taxon>Agaricomycotina</taxon>
        <taxon>Agaricomycetes</taxon>
        <taxon>Agaricomycetidae</taxon>
        <taxon>Boletales</taxon>
        <taxon>Suillineae</taxon>
        <taxon>Suillaceae</taxon>
        <taxon>Suillus</taxon>
    </lineage>
</organism>
<evidence type="ECO:0000313" key="1">
    <source>
        <dbReference type="EMBL" id="KAG1826263.1"/>
    </source>
</evidence>
<dbReference type="AlphaFoldDB" id="A0A9P7ENE6"/>
<sequence>MDFRSYFSSDSLKEAEQTPLNVPEHTLDYMLTHPGVCNLSAEMGLVRNARVHVVALHRRFLKVQLFNTFESHCIPRIPYEPFAMDSEPKTASSTTRIYNYI</sequence>
<evidence type="ECO:0000313" key="2">
    <source>
        <dbReference type="Proteomes" id="UP000807769"/>
    </source>
</evidence>
<keyword evidence="2" id="KW-1185">Reference proteome</keyword>
<dbReference type="Proteomes" id="UP000807769">
    <property type="component" value="Unassembled WGS sequence"/>
</dbReference>
<name>A0A9P7ENE6_9AGAM</name>
<dbReference type="GeneID" id="64636964"/>
<gene>
    <name evidence="1" type="ORF">BJ212DRAFT_336678</name>
</gene>
<proteinExistence type="predicted"/>
<dbReference type="EMBL" id="JABBWG010000002">
    <property type="protein sequence ID" value="KAG1826263.1"/>
    <property type="molecule type" value="Genomic_DNA"/>
</dbReference>
<dbReference type="RefSeq" id="XP_041199516.1">
    <property type="nucleotide sequence ID" value="XM_041342948.1"/>
</dbReference>
<protein>
    <submittedName>
        <fullName evidence="1">Uncharacterized protein</fullName>
    </submittedName>
</protein>
<reference evidence="1" key="1">
    <citation type="journal article" date="2020" name="New Phytol.">
        <title>Comparative genomics reveals dynamic genome evolution in host specialist ectomycorrhizal fungi.</title>
        <authorList>
            <person name="Lofgren L.A."/>
            <person name="Nguyen N.H."/>
            <person name="Vilgalys R."/>
            <person name="Ruytinx J."/>
            <person name="Liao H.L."/>
            <person name="Branco S."/>
            <person name="Kuo A."/>
            <person name="LaButti K."/>
            <person name="Lipzen A."/>
            <person name="Andreopoulos W."/>
            <person name="Pangilinan J."/>
            <person name="Riley R."/>
            <person name="Hundley H."/>
            <person name="Na H."/>
            <person name="Barry K."/>
            <person name="Grigoriev I.V."/>
            <person name="Stajich J.E."/>
            <person name="Kennedy P.G."/>
        </authorList>
    </citation>
    <scope>NUCLEOTIDE SEQUENCE</scope>
    <source>
        <strain evidence="1">MN1</strain>
    </source>
</reference>
<dbReference type="OrthoDB" id="10553239at2759"/>
<accession>A0A9P7ENE6</accession>
<comment type="caution">
    <text evidence="1">The sequence shown here is derived from an EMBL/GenBank/DDBJ whole genome shotgun (WGS) entry which is preliminary data.</text>
</comment>